<sequence length="87" mass="9810">MIESEDSSSTSLLSLFFLYRLIVSATSLNCFISDGFSPYFNHNANTFLRNLLSVFLKTFLNLILLSTKASSNICNTFIQSLMFFSNS</sequence>
<keyword evidence="1" id="KW-0812">Transmembrane</keyword>
<protein>
    <submittedName>
        <fullName evidence="2">Putative secreted protein</fullName>
    </submittedName>
</protein>
<name>A0A224Y2J1_9HEMI</name>
<keyword evidence="1" id="KW-0472">Membrane</keyword>
<dbReference type="AlphaFoldDB" id="A0A224Y2J1"/>
<evidence type="ECO:0000313" key="2">
    <source>
        <dbReference type="EMBL" id="JAW15300.1"/>
    </source>
</evidence>
<proteinExistence type="predicted"/>
<organism evidence="2">
    <name type="scientific">Panstrongylus lignarius</name>
    <dbReference type="NCBI Taxonomy" id="156445"/>
    <lineage>
        <taxon>Eukaryota</taxon>
        <taxon>Metazoa</taxon>
        <taxon>Ecdysozoa</taxon>
        <taxon>Arthropoda</taxon>
        <taxon>Hexapoda</taxon>
        <taxon>Insecta</taxon>
        <taxon>Pterygota</taxon>
        <taxon>Neoptera</taxon>
        <taxon>Paraneoptera</taxon>
        <taxon>Hemiptera</taxon>
        <taxon>Heteroptera</taxon>
        <taxon>Panheteroptera</taxon>
        <taxon>Cimicomorpha</taxon>
        <taxon>Reduviidae</taxon>
        <taxon>Triatominae</taxon>
        <taxon>Panstrongylus</taxon>
    </lineage>
</organism>
<evidence type="ECO:0000256" key="1">
    <source>
        <dbReference type="SAM" id="Phobius"/>
    </source>
</evidence>
<dbReference type="EMBL" id="GFTR01001126">
    <property type="protein sequence ID" value="JAW15300.1"/>
    <property type="molecule type" value="Transcribed_RNA"/>
</dbReference>
<reference evidence="2" key="1">
    <citation type="journal article" date="2018" name="PLoS Negl. Trop. Dis.">
        <title>An insight into the salivary gland and fat body transcriptome of Panstrongylus lignarius (Hemiptera: Heteroptera), the main vector of Chagas disease in Peru.</title>
        <authorList>
            <person name="Nevoa J.C."/>
            <person name="Mendes M.T."/>
            <person name="da Silva M.V."/>
            <person name="Soares S.C."/>
            <person name="Oliveira C.J.F."/>
            <person name="Ribeiro J.M.C."/>
        </authorList>
    </citation>
    <scope>NUCLEOTIDE SEQUENCE</scope>
</reference>
<feature type="transmembrane region" description="Helical" evidence="1">
    <location>
        <begin position="12"/>
        <end position="32"/>
    </location>
</feature>
<keyword evidence="1" id="KW-1133">Transmembrane helix</keyword>
<accession>A0A224Y2J1</accession>